<name>A0A8H8DHI2_9FUNG</name>
<comment type="caution">
    <text evidence="2">The sequence shown here is derived from an EMBL/GenBank/DDBJ whole genome shotgun (WGS) entry which is preliminary data.</text>
</comment>
<evidence type="ECO:0000313" key="3">
    <source>
        <dbReference type="Proteomes" id="UP000673691"/>
    </source>
</evidence>
<gene>
    <name evidence="2" type="ORF">BJ554DRAFT_1296</name>
</gene>
<proteinExistence type="predicted"/>
<dbReference type="AlphaFoldDB" id="A0A8H8DHI2"/>
<organism evidence="2 3">
    <name type="scientific">Olpidium bornovanus</name>
    <dbReference type="NCBI Taxonomy" id="278681"/>
    <lineage>
        <taxon>Eukaryota</taxon>
        <taxon>Fungi</taxon>
        <taxon>Fungi incertae sedis</taxon>
        <taxon>Olpidiomycota</taxon>
        <taxon>Olpidiomycotina</taxon>
        <taxon>Olpidiomycetes</taxon>
        <taxon>Olpidiales</taxon>
        <taxon>Olpidiaceae</taxon>
        <taxon>Olpidium</taxon>
    </lineage>
</organism>
<sequence>LPKTIDQGAASGSTHKSGLSRLTPKFRTSFTTVPRMRLITRIDGCRPATSNSLLLDGETMPQPFPDYREKLQSKQRCVLGEEPLLRITPFPRAPLPRAETRDAPKTPHSQSPSVGQPHAIRRYGNDPAFSHDDLANLGVVSSEGRVLVEPNAIRGTRAEGTDNEPLLEQNFPGKASPEFGPSTPRASPQVAISHRIVPRPHQLVVRVERHRREPRSSNVLRWRPGAGRIEV</sequence>
<evidence type="ECO:0000256" key="1">
    <source>
        <dbReference type="SAM" id="MobiDB-lite"/>
    </source>
</evidence>
<dbReference type="EMBL" id="JAEFCI010008435">
    <property type="protein sequence ID" value="KAG5458468.1"/>
    <property type="molecule type" value="Genomic_DNA"/>
</dbReference>
<feature type="region of interest" description="Disordered" evidence="1">
    <location>
        <begin position="90"/>
        <end position="127"/>
    </location>
</feature>
<keyword evidence="3" id="KW-1185">Reference proteome</keyword>
<accession>A0A8H8DHI2</accession>
<feature type="region of interest" description="Disordered" evidence="1">
    <location>
        <begin position="1"/>
        <end position="23"/>
    </location>
</feature>
<reference evidence="2 3" key="1">
    <citation type="journal article" name="Sci. Rep.">
        <title>Genome-scale phylogenetic analyses confirm Olpidium as the closest living zoosporic fungus to the non-flagellated, terrestrial fungi.</title>
        <authorList>
            <person name="Chang Y."/>
            <person name="Rochon D."/>
            <person name="Sekimoto S."/>
            <person name="Wang Y."/>
            <person name="Chovatia M."/>
            <person name="Sandor L."/>
            <person name="Salamov A."/>
            <person name="Grigoriev I.V."/>
            <person name="Stajich J.E."/>
            <person name="Spatafora J.W."/>
        </authorList>
    </citation>
    <scope>NUCLEOTIDE SEQUENCE [LARGE SCALE GENOMIC DNA]</scope>
    <source>
        <strain evidence="2">S191</strain>
    </source>
</reference>
<protein>
    <submittedName>
        <fullName evidence="2">Uncharacterized protein</fullName>
    </submittedName>
</protein>
<dbReference type="Proteomes" id="UP000673691">
    <property type="component" value="Unassembled WGS sequence"/>
</dbReference>
<evidence type="ECO:0000313" key="2">
    <source>
        <dbReference type="EMBL" id="KAG5458468.1"/>
    </source>
</evidence>
<feature type="non-terminal residue" evidence="2">
    <location>
        <position position="1"/>
    </location>
</feature>